<sequence>MSDEVRCLACDNVVADHHDSCGGWQHRGCQTGLSRYKYNKLRSGIITFDFICNRCKFLSSQSSLSLPMPIMESTPMFNSRTPMVPRKPRPTPRGRPVERSGTVEQDPVEVFCRIRPPEQEEQEECVTVVDHSTVKLSPPPTSFAFRNGNGKEQIYKFQQVFGPNCTQKDLFDRTTKPLVSDLLTGKNGLLFAYGVTGSGKTYTMEGIPQDGGIIRRTLDVVFNSITEYQAKRCIFKTDGMNGFDAQSESDAFSDRRRQDALSGSRATRTRKTRQDPGGSNSNSQNNSQRIPDISRIDEIDEDNVFSIFVSYVEIYNNYIYDLLEYVQEVGPSRGLQTKIIREDAQHNMYVHSCTEVEVKSPEDALEVLHRGQKRRKIAYTRLNCESSRSHSIFTIRVVQAPLDAQGEEVVTEKENITVSQLSLVDLAGSERNVRTKAVGDRVKEAGNINNSLMNLRTCIEILRENQLTGGNRKVPYRDSRLTHYFKNYFDGEGHVKMVVCINPKADDYDETLTVMKFAELASEVQVQRCIQPRRDLGLPPGRRRANQLFKEVRNRLQEEGYNAKNEVVDLSPIYSLAPDWPAVSYCPDTMEEVITKLKTYLVKRIHNREKLNTDLKDKILSVRSHIAEMENKNLVLNSELRSIQTLYRDALGTIRNLQAQVQNAESANDSLLKQLNEYQYLKVECDVVREERDMAKVQGHLDKQRMKARLKTKLELEKERLKNDMNTKLTQQKSEAIDLVLPVLSTNQSKIYRTQVKALKEMLLVDDIRQTPRSSTESEPPAASATPGFRPRTNSDPSINTSQQQVVDLAGPAVVNLRHRRSRSQGCDKWVDHRPTQEVPTGTILKPTLTRNKSVTRVRTDDLAKNHAYCLTTQRQDSHGELETKLYKGNILPTAGGGTQVVFQDVEILQQRDPMATPQTSPRKRSSDGTPKVDHNTLQDRCAVGIQGYSTPNTHFSSKRSKM</sequence>
<feature type="domain" description="Kinesin motor" evidence="9">
    <location>
        <begin position="107"/>
        <end position="524"/>
    </location>
</feature>
<feature type="region of interest" description="Disordered" evidence="8">
    <location>
        <begin position="910"/>
        <end position="941"/>
    </location>
</feature>
<comment type="caution">
    <text evidence="10">The sequence shown here is derived from an EMBL/GenBank/DDBJ whole genome shotgun (WGS) entry which is preliminary data.</text>
</comment>
<evidence type="ECO:0000256" key="3">
    <source>
        <dbReference type="ARBA" id="ARBA00022840"/>
    </source>
</evidence>
<evidence type="ECO:0000256" key="5">
    <source>
        <dbReference type="PROSITE-ProRule" id="PRU00283"/>
    </source>
</evidence>
<evidence type="ECO:0000313" key="10">
    <source>
        <dbReference type="EMBL" id="KAK4328977.1"/>
    </source>
</evidence>
<feature type="compositionally biased region" description="Low complexity" evidence="8">
    <location>
        <begin position="771"/>
        <end position="787"/>
    </location>
</feature>
<dbReference type="PRINTS" id="PR00380">
    <property type="entry name" value="KINESINHEAVY"/>
</dbReference>
<evidence type="ECO:0000256" key="7">
    <source>
        <dbReference type="SAM" id="Coils"/>
    </source>
</evidence>
<dbReference type="GO" id="GO:0005871">
    <property type="term" value="C:kinesin complex"/>
    <property type="evidence" value="ECO:0007669"/>
    <property type="project" value="TreeGrafter"/>
</dbReference>
<dbReference type="InterPro" id="IPR027640">
    <property type="entry name" value="Kinesin-like_fam"/>
</dbReference>
<evidence type="ECO:0000259" key="9">
    <source>
        <dbReference type="PROSITE" id="PS50067"/>
    </source>
</evidence>
<feature type="compositionally biased region" description="Basic and acidic residues" evidence="8">
    <location>
        <begin position="925"/>
        <end position="938"/>
    </location>
</feature>
<dbReference type="GO" id="GO:0007018">
    <property type="term" value="P:microtubule-based movement"/>
    <property type="evidence" value="ECO:0007669"/>
    <property type="project" value="InterPro"/>
</dbReference>
<dbReference type="GO" id="GO:0005874">
    <property type="term" value="C:microtubule"/>
    <property type="evidence" value="ECO:0007669"/>
    <property type="project" value="UniProtKB-KW"/>
</dbReference>
<feature type="region of interest" description="Disordered" evidence="8">
    <location>
        <begin position="246"/>
        <end position="294"/>
    </location>
</feature>
<gene>
    <name evidence="10" type="ORF">Pmani_000645</name>
</gene>
<dbReference type="GO" id="GO:0005634">
    <property type="term" value="C:nucleus"/>
    <property type="evidence" value="ECO:0007669"/>
    <property type="project" value="TreeGrafter"/>
</dbReference>
<proteinExistence type="inferred from homology"/>
<evidence type="ECO:0000256" key="2">
    <source>
        <dbReference type="ARBA" id="ARBA00022741"/>
    </source>
</evidence>
<feature type="coiled-coil region" evidence="7">
    <location>
        <begin position="647"/>
        <end position="681"/>
    </location>
</feature>
<dbReference type="Gene3D" id="3.40.850.10">
    <property type="entry name" value="Kinesin motor domain"/>
    <property type="match status" value="1"/>
</dbReference>
<dbReference type="Pfam" id="PF00225">
    <property type="entry name" value="Kinesin"/>
    <property type="match status" value="1"/>
</dbReference>
<dbReference type="GO" id="GO:0005524">
    <property type="term" value="F:ATP binding"/>
    <property type="evidence" value="ECO:0007669"/>
    <property type="project" value="UniProtKB-UniRule"/>
</dbReference>
<dbReference type="GO" id="GO:0008017">
    <property type="term" value="F:microtubule binding"/>
    <property type="evidence" value="ECO:0007669"/>
    <property type="project" value="InterPro"/>
</dbReference>
<dbReference type="Gene3D" id="2.60.40.4330">
    <property type="entry name" value="Kinesin-like protein Kif23, Arf6-interacting domain"/>
    <property type="match status" value="1"/>
</dbReference>
<reference evidence="10" key="1">
    <citation type="submission" date="2023-11" db="EMBL/GenBank/DDBJ databases">
        <title>Genome assemblies of two species of porcelain crab, Petrolisthes cinctipes and Petrolisthes manimaculis (Anomura: Porcellanidae).</title>
        <authorList>
            <person name="Angst P."/>
        </authorList>
    </citation>
    <scope>NUCLEOTIDE SEQUENCE</scope>
    <source>
        <strain evidence="10">PB745_02</strain>
        <tissue evidence="10">Gill</tissue>
    </source>
</reference>
<organism evidence="10 11">
    <name type="scientific">Petrolisthes manimaculis</name>
    <dbReference type="NCBI Taxonomy" id="1843537"/>
    <lineage>
        <taxon>Eukaryota</taxon>
        <taxon>Metazoa</taxon>
        <taxon>Ecdysozoa</taxon>
        <taxon>Arthropoda</taxon>
        <taxon>Crustacea</taxon>
        <taxon>Multicrustacea</taxon>
        <taxon>Malacostraca</taxon>
        <taxon>Eumalacostraca</taxon>
        <taxon>Eucarida</taxon>
        <taxon>Decapoda</taxon>
        <taxon>Pleocyemata</taxon>
        <taxon>Anomura</taxon>
        <taxon>Galatheoidea</taxon>
        <taxon>Porcellanidae</taxon>
        <taxon>Petrolisthes</taxon>
    </lineage>
</organism>
<feature type="region of interest" description="Disordered" evidence="8">
    <location>
        <begin position="770"/>
        <end position="803"/>
    </location>
</feature>
<dbReference type="PANTHER" id="PTHR24115:SF600">
    <property type="entry name" value="KINESIN-LIKE PROTEIN KIF23"/>
    <property type="match status" value="1"/>
</dbReference>
<dbReference type="Pfam" id="PF16540">
    <property type="entry name" value="MKLP1_Arf_bdg"/>
    <property type="match status" value="1"/>
</dbReference>
<name>A0AAE1QPQ1_9EUCA</name>
<evidence type="ECO:0000256" key="4">
    <source>
        <dbReference type="ARBA" id="ARBA00023212"/>
    </source>
</evidence>
<keyword evidence="3 5" id="KW-0067">ATP-binding</keyword>
<dbReference type="GO" id="GO:0016887">
    <property type="term" value="F:ATP hydrolysis activity"/>
    <property type="evidence" value="ECO:0007669"/>
    <property type="project" value="TreeGrafter"/>
</dbReference>
<dbReference type="InterPro" id="IPR019821">
    <property type="entry name" value="Kinesin_motor_CS"/>
</dbReference>
<evidence type="ECO:0000256" key="8">
    <source>
        <dbReference type="SAM" id="MobiDB-lite"/>
    </source>
</evidence>
<dbReference type="InterPro" id="IPR027417">
    <property type="entry name" value="P-loop_NTPase"/>
</dbReference>
<feature type="binding site" evidence="5">
    <location>
        <begin position="194"/>
        <end position="201"/>
    </location>
    <ligand>
        <name>ATP</name>
        <dbReference type="ChEBI" id="CHEBI:30616"/>
    </ligand>
</feature>
<comment type="similarity">
    <text evidence="5 6">Belongs to the TRAFAC class myosin-kinesin ATPase superfamily. Kinesin family.</text>
</comment>
<dbReference type="PROSITE" id="PS50067">
    <property type="entry name" value="KINESIN_MOTOR_2"/>
    <property type="match status" value="1"/>
</dbReference>
<dbReference type="CDD" id="cd01368">
    <property type="entry name" value="KISc_KIF23_like"/>
    <property type="match status" value="1"/>
</dbReference>
<comment type="subcellular location">
    <subcellularLocation>
        <location evidence="1">Cytoplasm</location>
        <location evidence="1">Cytoskeleton</location>
    </subcellularLocation>
</comment>
<feature type="region of interest" description="Disordered" evidence="8">
    <location>
        <begin position="73"/>
        <end position="102"/>
    </location>
</feature>
<dbReference type="InterPro" id="IPR036961">
    <property type="entry name" value="Kinesin_motor_dom_sf"/>
</dbReference>
<dbReference type="InterPro" id="IPR032384">
    <property type="entry name" value="Kif23_Arf-bd"/>
</dbReference>
<protein>
    <recommendedName>
        <fullName evidence="6">Kinesin-like protein</fullName>
    </recommendedName>
</protein>
<evidence type="ECO:0000256" key="6">
    <source>
        <dbReference type="RuleBase" id="RU000394"/>
    </source>
</evidence>
<dbReference type="EMBL" id="JAWZYT010000046">
    <property type="protein sequence ID" value="KAK4328977.1"/>
    <property type="molecule type" value="Genomic_DNA"/>
</dbReference>
<feature type="compositionally biased region" description="Low complexity" evidence="8">
    <location>
        <begin position="279"/>
        <end position="288"/>
    </location>
</feature>
<keyword evidence="5 6" id="KW-0505">Motor protein</keyword>
<dbReference type="InterPro" id="IPR001752">
    <property type="entry name" value="Kinesin_motor_dom"/>
</dbReference>
<evidence type="ECO:0000256" key="1">
    <source>
        <dbReference type="ARBA" id="ARBA00004245"/>
    </source>
</evidence>
<keyword evidence="2 5" id="KW-0547">Nucleotide-binding</keyword>
<dbReference type="SUPFAM" id="SSF52540">
    <property type="entry name" value="P-loop containing nucleoside triphosphate hydrolases"/>
    <property type="match status" value="1"/>
</dbReference>
<dbReference type="InterPro" id="IPR038105">
    <property type="entry name" value="Kif23_Arf-bd_sf"/>
</dbReference>
<dbReference type="PANTHER" id="PTHR24115">
    <property type="entry name" value="KINESIN-RELATED"/>
    <property type="match status" value="1"/>
</dbReference>
<dbReference type="GO" id="GO:0003777">
    <property type="term" value="F:microtubule motor activity"/>
    <property type="evidence" value="ECO:0007669"/>
    <property type="project" value="InterPro"/>
</dbReference>
<keyword evidence="7" id="KW-0175">Coiled coil</keyword>
<keyword evidence="6" id="KW-0493">Microtubule</keyword>
<keyword evidence="4" id="KW-0206">Cytoskeleton</keyword>
<dbReference type="SMART" id="SM00129">
    <property type="entry name" value="KISc"/>
    <property type="match status" value="1"/>
</dbReference>
<evidence type="ECO:0000313" key="11">
    <source>
        <dbReference type="Proteomes" id="UP001292094"/>
    </source>
</evidence>
<dbReference type="Proteomes" id="UP001292094">
    <property type="component" value="Unassembled WGS sequence"/>
</dbReference>
<feature type="compositionally biased region" description="Polar residues" evidence="8">
    <location>
        <begin position="792"/>
        <end position="803"/>
    </location>
</feature>
<dbReference type="AlphaFoldDB" id="A0AAE1QPQ1"/>
<keyword evidence="4" id="KW-0963">Cytoplasm</keyword>
<accession>A0AAE1QPQ1</accession>
<dbReference type="PROSITE" id="PS00411">
    <property type="entry name" value="KINESIN_MOTOR_1"/>
    <property type="match status" value="1"/>
</dbReference>
<keyword evidence="11" id="KW-1185">Reference proteome</keyword>